<evidence type="ECO:0000256" key="4">
    <source>
        <dbReference type="ARBA" id="ARBA00022679"/>
    </source>
</evidence>
<feature type="transmembrane region" description="Helical" evidence="9">
    <location>
        <begin position="174"/>
        <end position="202"/>
    </location>
</feature>
<evidence type="ECO:0000313" key="11">
    <source>
        <dbReference type="EMBL" id="TCT08295.1"/>
    </source>
</evidence>
<dbReference type="EMBL" id="SMAI01000001">
    <property type="protein sequence ID" value="TCT08295.1"/>
    <property type="molecule type" value="Genomic_DNA"/>
</dbReference>
<feature type="domain" description="Histidine kinase" evidence="10">
    <location>
        <begin position="268"/>
        <end position="480"/>
    </location>
</feature>
<evidence type="ECO:0000259" key="10">
    <source>
        <dbReference type="PROSITE" id="PS50109"/>
    </source>
</evidence>
<keyword evidence="5" id="KW-0547">Nucleotide-binding</keyword>
<evidence type="ECO:0000256" key="8">
    <source>
        <dbReference type="ARBA" id="ARBA00023012"/>
    </source>
</evidence>
<proteinExistence type="predicted"/>
<evidence type="ECO:0000256" key="9">
    <source>
        <dbReference type="SAM" id="Phobius"/>
    </source>
</evidence>
<dbReference type="RefSeq" id="WP_132029919.1">
    <property type="nucleotide sequence ID" value="NZ_SMAI01000001.1"/>
</dbReference>
<keyword evidence="8" id="KW-0902">Two-component regulatory system</keyword>
<keyword evidence="6 11" id="KW-0418">Kinase</keyword>
<accession>A0A4R3MA68</accession>
<dbReference type="Gene3D" id="3.30.565.10">
    <property type="entry name" value="Histidine kinase-like ATPase, C-terminal domain"/>
    <property type="match status" value="1"/>
</dbReference>
<protein>
    <recommendedName>
        <fullName evidence="2">histidine kinase</fullName>
        <ecNumber evidence="2">2.7.13.3</ecNumber>
    </recommendedName>
</protein>
<dbReference type="PROSITE" id="PS50109">
    <property type="entry name" value="HIS_KIN"/>
    <property type="match status" value="1"/>
</dbReference>
<dbReference type="SMART" id="SM00387">
    <property type="entry name" value="HATPase_c"/>
    <property type="match status" value="1"/>
</dbReference>
<keyword evidence="12" id="KW-1185">Reference proteome</keyword>
<dbReference type="PANTHER" id="PTHR43065:SF10">
    <property type="entry name" value="PEROXIDE STRESS-ACTIVATED HISTIDINE KINASE MAK3"/>
    <property type="match status" value="1"/>
</dbReference>
<reference evidence="11 12" key="1">
    <citation type="submission" date="2019-03" db="EMBL/GenBank/DDBJ databases">
        <title>Genomic Encyclopedia of Type Strains, Phase IV (KMG-IV): sequencing the most valuable type-strain genomes for metagenomic binning, comparative biology and taxonomic classification.</title>
        <authorList>
            <person name="Goeker M."/>
        </authorList>
    </citation>
    <scope>NUCLEOTIDE SEQUENCE [LARGE SCALE GENOMIC DNA]</scope>
    <source>
        <strain evidence="11 12">DSM 9035</strain>
    </source>
</reference>
<keyword evidence="9" id="KW-0812">Transmembrane</keyword>
<organism evidence="11 12">
    <name type="scientific">Aquabacter spiritensis</name>
    <dbReference type="NCBI Taxonomy" id="933073"/>
    <lineage>
        <taxon>Bacteria</taxon>
        <taxon>Pseudomonadati</taxon>
        <taxon>Pseudomonadota</taxon>
        <taxon>Alphaproteobacteria</taxon>
        <taxon>Hyphomicrobiales</taxon>
        <taxon>Xanthobacteraceae</taxon>
        <taxon>Aquabacter</taxon>
    </lineage>
</organism>
<keyword evidence="7" id="KW-0067">ATP-binding</keyword>
<sequence>MFRQESETSPILRAGPWRRVRLGLSGKLLILTVVFVTLAELAIFVPSLANFRLAWLSDRIAAARTAALVLEAAPEAAVPPELARQILDSVGAQLVVVKREDTRRLLAMSDMPPAIDQHVDLRDAPFWRTVPDAFETLFAGRNRTLRVVAAAPRDGDFLEIVLSERPLHDAMVKFAATIFLISFLISASAGLLIYFSLHALFVRPMRRLTERMSAYREAPEDASRILIPSGRDDEIGIAEDALAELQRGLSQTLAQKTHLAALGLAVSKINHDLRNLLASVQLISDRLATIQDPAVQRFAPKLLAALDRAITYCEQTLSYGRAQEPLPERRDVVLAELVEEVRDTLGIPPDGSIGWVATLDRALTVDVDPDQLFRVLLNLSRNAMQALAARAPNAAERDQIRIGARRRGAVVEIEVSDTGPGIPAAHRDQLFSAFRASARRGGTGLGLPIADELVRAHGGEIRLIDGTIGATFLITIPDRPAELRRRGQRARA</sequence>
<dbReference type="InterPro" id="IPR036890">
    <property type="entry name" value="HATPase_C_sf"/>
</dbReference>
<keyword evidence="9" id="KW-1133">Transmembrane helix</keyword>
<dbReference type="InterPro" id="IPR005467">
    <property type="entry name" value="His_kinase_dom"/>
</dbReference>
<evidence type="ECO:0000256" key="5">
    <source>
        <dbReference type="ARBA" id="ARBA00022741"/>
    </source>
</evidence>
<keyword evidence="9" id="KW-0472">Membrane</keyword>
<dbReference type="EC" id="2.7.13.3" evidence="2"/>
<comment type="caution">
    <text evidence="11">The sequence shown here is derived from an EMBL/GenBank/DDBJ whole genome shotgun (WGS) entry which is preliminary data.</text>
</comment>
<evidence type="ECO:0000256" key="3">
    <source>
        <dbReference type="ARBA" id="ARBA00022553"/>
    </source>
</evidence>
<gene>
    <name evidence="11" type="ORF">EDC64_101818</name>
</gene>
<feature type="transmembrane region" description="Helical" evidence="9">
    <location>
        <begin position="28"/>
        <end position="49"/>
    </location>
</feature>
<dbReference type="SUPFAM" id="SSF55874">
    <property type="entry name" value="ATPase domain of HSP90 chaperone/DNA topoisomerase II/histidine kinase"/>
    <property type="match status" value="1"/>
</dbReference>
<dbReference type="Pfam" id="PF02518">
    <property type="entry name" value="HATPase_c"/>
    <property type="match status" value="1"/>
</dbReference>
<dbReference type="PANTHER" id="PTHR43065">
    <property type="entry name" value="SENSOR HISTIDINE KINASE"/>
    <property type="match status" value="1"/>
</dbReference>
<dbReference type="AlphaFoldDB" id="A0A4R3MA68"/>
<keyword evidence="4" id="KW-0808">Transferase</keyword>
<dbReference type="PRINTS" id="PR00344">
    <property type="entry name" value="BCTRLSENSOR"/>
</dbReference>
<dbReference type="GO" id="GO:0005524">
    <property type="term" value="F:ATP binding"/>
    <property type="evidence" value="ECO:0007669"/>
    <property type="project" value="UniProtKB-KW"/>
</dbReference>
<evidence type="ECO:0000256" key="6">
    <source>
        <dbReference type="ARBA" id="ARBA00022777"/>
    </source>
</evidence>
<comment type="catalytic activity">
    <reaction evidence="1">
        <text>ATP + protein L-histidine = ADP + protein N-phospho-L-histidine.</text>
        <dbReference type="EC" id="2.7.13.3"/>
    </reaction>
</comment>
<dbReference type="InterPro" id="IPR004358">
    <property type="entry name" value="Sig_transdc_His_kin-like_C"/>
</dbReference>
<dbReference type="Proteomes" id="UP000294664">
    <property type="component" value="Unassembled WGS sequence"/>
</dbReference>
<dbReference type="InterPro" id="IPR003661">
    <property type="entry name" value="HisK_dim/P_dom"/>
</dbReference>
<dbReference type="GO" id="GO:0000155">
    <property type="term" value="F:phosphorelay sensor kinase activity"/>
    <property type="evidence" value="ECO:0007669"/>
    <property type="project" value="InterPro"/>
</dbReference>
<name>A0A4R3MA68_9HYPH</name>
<dbReference type="Gene3D" id="1.10.287.130">
    <property type="match status" value="1"/>
</dbReference>
<evidence type="ECO:0000256" key="1">
    <source>
        <dbReference type="ARBA" id="ARBA00000085"/>
    </source>
</evidence>
<keyword evidence="3" id="KW-0597">Phosphoprotein</keyword>
<evidence type="ECO:0000313" key="12">
    <source>
        <dbReference type="Proteomes" id="UP000294664"/>
    </source>
</evidence>
<evidence type="ECO:0000256" key="2">
    <source>
        <dbReference type="ARBA" id="ARBA00012438"/>
    </source>
</evidence>
<dbReference type="SMART" id="SM00388">
    <property type="entry name" value="HisKA"/>
    <property type="match status" value="1"/>
</dbReference>
<evidence type="ECO:0000256" key="7">
    <source>
        <dbReference type="ARBA" id="ARBA00022840"/>
    </source>
</evidence>
<dbReference type="OrthoDB" id="9784218at2"/>
<dbReference type="InterPro" id="IPR003594">
    <property type="entry name" value="HATPase_dom"/>
</dbReference>
<dbReference type="CDD" id="cd00075">
    <property type="entry name" value="HATPase"/>
    <property type="match status" value="1"/>
</dbReference>